<gene>
    <name evidence="6" type="ORF">ACFPRC_14240</name>
</gene>
<feature type="domain" description="Ketosynthase family 3 (KS3)" evidence="5">
    <location>
        <begin position="9"/>
        <end position="476"/>
    </location>
</feature>
<keyword evidence="7" id="KW-1185">Reference proteome</keyword>
<keyword evidence="1" id="KW-0596">Phosphopantetheine</keyword>
<evidence type="ECO:0000259" key="5">
    <source>
        <dbReference type="PROSITE" id="PS52004"/>
    </source>
</evidence>
<sequence length="955" mass="102081">MPGTEYEGFDPVAIVGYGCVFPPDSYDADTFWRNILGGRIGIGSPPSERWDWENYHDEDKRVVDKTYCRWGGFLDDYAGPTGLDELTRIGREGVAELNRTQLMVLDTVLQALRMSGYSPSRLTSTDTALFVGNMLGDEAVMESSLTFRSAEVLHHLRGSEAFRRLDGDRRAALESGFPAAVRNRLYDADSGPAAHVFQVSVAKSVARLIGLPGPAAIGDAACASGLTVIDTAVKYLQDGSHDMVLATGVQGNMNITGNVCFAKIGGLSATRSTPLDEGASGLINGEGSGTVLLKRLSDAVRDGDTIAGVIRGVATRCDGKGKAIYAPSSRGQVAAMRRALDLAGVGPGELDYVETHATATSTGDLVEVGSLQQLYEGSGTAPASIRLGSVKAQIGHTFSAAGMANLLKILLAFQHETVPPTHAFTRAPEAMKLDGSPFRVPVAAEPWQAPQECRPRRALTNAFGFGGVNTSVVVEQYDPVHHADAALEQQSHTGSGRSTAGDPLAVLGIGCVAPYARDTAGLVAERQPGAGVTGFPGDRWHPDAARIYDPEGTWRGGVVTDLDFPWRTFRIPPNILEDLDRAQLLSVMAAAQALDEYGAVPADRVGTGVFVGATCGLESGLNRNFRIRLVEFERALEEVPEYRELDERTRAELVEAYTAEVHRYIPPTRENALPGYMDNITAGRIQNIFDLRGPGVVIDDDLCSFGTALGLAKRNLEQGECDVALVGGVHANLTPEFTQLFERRLREAGHDTEGLTPGEGAAFLVVKPLGKVTEDEKVLAVIDGVGCADADIPVARPGVPFFYGADGALRSVEVIARMRAEEQGADRPDLVRVKLPQIESGWGYALRIRRDDSVVGDEEPAVPEHSPQTVAASPDDPGTGYLVAPTYEQLLAQLEQLARGELVPLDRIGSPAPGGYRLGFSYASWVDLARKAQLTLRLLRSDSSGTPAVPSTVTR</sequence>
<dbReference type="CDD" id="cd00833">
    <property type="entry name" value="PKS"/>
    <property type="match status" value="1"/>
</dbReference>
<proteinExistence type="inferred from homology"/>
<dbReference type="SMART" id="SM00825">
    <property type="entry name" value="PKS_KS"/>
    <property type="match status" value="1"/>
</dbReference>
<evidence type="ECO:0000313" key="7">
    <source>
        <dbReference type="Proteomes" id="UP001595855"/>
    </source>
</evidence>
<reference evidence="7" key="1">
    <citation type="journal article" date="2019" name="Int. J. Syst. Evol. Microbiol.">
        <title>The Global Catalogue of Microorganisms (GCM) 10K type strain sequencing project: providing services to taxonomists for standard genome sequencing and annotation.</title>
        <authorList>
            <consortium name="The Broad Institute Genomics Platform"/>
            <consortium name="The Broad Institute Genome Sequencing Center for Infectious Disease"/>
            <person name="Wu L."/>
            <person name="Ma J."/>
        </authorList>
    </citation>
    <scope>NUCLEOTIDE SEQUENCE [LARGE SCALE GENOMIC DNA]</scope>
    <source>
        <strain evidence="7">CGMCC 4.1542</strain>
    </source>
</reference>
<accession>A0ABV9WWZ2</accession>
<evidence type="ECO:0000256" key="2">
    <source>
        <dbReference type="ARBA" id="ARBA00022553"/>
    </source>
</evidence>
<dbReference type="EMBL" id="JBHSJO010000001">
    <property type="protein sequence ID" value="MFC5016042.1"/>
    <property type="molecule type" value="Genomic_DNA"/>
</dbReference>
<comment type="caution">
    <text evidence="6">The sequence shown here is derived from an EMBL/GenBank/DDBJ whole genome shotgun (WGS) entry which is preliminary data.</text>
</comment>
<comment type="similarity">
    <text evidence="3">Belongs to the thiolase-like superfamily. Beta-ketoacyl-ACP synthases family.</text>
</comment>
<dbReference type="InterPro" id="IPR014030">
    <property type="entry name" value="Ketoacyl_synth_N"/>
</dbReference>
<feature type="region of interest" description="Disordered" evidence="4">
    <location>
        <begin position="855"/>
        <end position="878"/>
    </location>
</feature>
<dbReference type="InterPro" id="IPR016039">
    <property type="entry name" value="Thiolase-like"/>
</dbReference>
<feature type="domain" description="Ketosynthase family 3 (KS3)" evidence="5">
    <location>
        <begin position="501"/>
        <end position="955"/>
    </location>
</feature>
<dbReference type="Proteomes" id="UP001595855">
    <property type="component" value="Unassembled WGS sequence"/>
</dbReference>
<dbReference type="Pfam" id="PF00109">
    <property type="entry name" value="ketoacyl-synt"/>
    <property type="match status" value="2"/>
</dbReference>
<protein>
    <submittedName>
        <fullName evidence="6">Beta-ketoacyl synthase N-terminal-like domain-containing protein</fullName>
    </submittedName>
</protein>
<evidence type="ECO:0000256" key="3">
    <source>
        <dbReference type="RuleBase" id="RU003694"/>
    </source>
</evidence>
<evidence type="ECO:0000256" key="4">
    <source>
        <dbReference type="SAM" id="MobiDB-lite"/>
    </source>
</evidence>
<name>A0ABV9WWZ2_9ACTN</name>
<dbReference type="SUPFAM" id="SSF53901">
    <property type="entry name" value="Thiolase-like"/>
    <property type="match status" value="2"/>
</dbReference>
<dbReference type="PANTHER" id="PTHR43775">
    <property type="entry name" value="FATTY ACID SYNTHASE"/>
    <property type="match status" value="1"/>
</dbReference>
<keyword evidence="3" id="KW-0808">Transferase</keyword>
<dbReference type="InterPro" id="IPR050091">
    <property type="entry name" value="PKS_NRPS_Biosynth_Enz"/>
</dbReference>
<dbReference type="InterPro" id="IPR020841">
    <property type="entry name" value="PKS_Beta-ketoAc_synthase_dom"/>
</dbReference>
<organism evidence="6 7">
    <name type="scientific">Streptomyces lienomycini</name>
    <dbReference type="NCBI Taxonomy" id="284035"/>
    <lineage>
        <taxon>Bacteria</taxon>
        <taxon>Bacillati</taxon>
        <taxon>Actinomycetota</taxon>
        <taxon>Actinomycetes</taxon>
        <taxon>Kitasatosporales</taxon>
        <taxon>Streptomycetaceae</taxon>
        <taxon>Streptomyces</taxon>
    </lineage>
</organism>
<dbReference type="RefSeq" id="WP_271319869.1">
    <property type="nucleotide sequence ID" value="NZ_BAAATN010000004.1"/>
</dbReference>
<dbReference type="Pfam" id="PF02801">
    <property type="entry name" value="Ketoacyl-synt_C"/>
    <property type="match status" value="1"/>
</dbReference>
<keyword evidence="2" id="KW-0597">Phosphoprotein</keyword>
<dbReference type="Gene3D" id="3.40.47.10">
    <property type="match status" value="2"/>
</dbReference>
<dbReference type="PANTHER" id="PTHR43775:SF37">
    <property type="entry name" value="SI:DKEY-61P9.11"/>
    <property type="match status" value="1"/>
</dbReference>
<dbReference type="InterPro" id="IPR014031">
    <property type="entry name" value="Ketoacyl_synth_C"/>
</dbReference>
<evidence type="ECO:0000256" key="1">
    <source>
        <dbReference type="ARBA" id="ARBA00022450"/>
    </source>
</evidence>
<evidence type="ECO:0000313" key="6">
    <source>
        <dbReference type="EMBL" id="MFC5016042.1"/>
    </source>
</evidence>
<dbReference type="PROSITE" id="PS52004">
    <property type="entry name" value="KS3_2"/>
    <property type="match status" value="2"/>
</dbReference>